<reference key="2">
    <citation type="submission" date="2011-08" db="EMBL/GenBank/DDBJ databases">
        <title>Genome sequence of Naumovozyma castellii.</title>
        <authorList>
            <person name="Gordon J.L."/>
            <person name="Armisen D."/>
            <person name="Proux-Wera E."/>
            <person name="OhEigeartaigh S.S."/>
            <person name="Byrne K.P."/>
            <person name="Wolfe K.H."/>
        </authorList>
    </citation>
    <scope>NUCLEOTIDE SEQUENCE</scope>
    <source>
        <strain>Type strain:CBS 4309</strain>
    </source>
</reference>
<sequence>MEVLHKRHELEELVKNNLLHFQLWSNVQVQNEYIPWKGMELRLLTGKPSQKLSNDDENLGTDGTLMTEYILPINMSQYKTEFITIQCLDMIFEKLCPEYVKRLVLAIVSDDGTTVFYFAYKGIHKPKRN</sequence>
<dbReference type="SUPFAM" id="SSF53032">
    <property type="entry name" value="tRNA-intron endonuclease catalytic domain-like"/>
    <property type="match status" value="1"/>
</dbReference>
<dbReference type="GO" id="GO:0003676">
    <property type="term" value="F:nucleic acid binding"/>
    <property type="evidence" value="ECO:0007669"/>
    <property type="project" value="InterPro"/>
</dbReference>
<evidence type="ECO:0000259" key="3">
    <source>
        <dbReference type="Pfam" id="PF09631"/>
    </source>
</evidence>
<dbReference type="GO" id="GO:0000213">
    <property type="term" value="F:tRNA-intron lyase activity"/>
    <property type="evidence" value="ECO:0007669"/>
    <property type="project" value="EnsemblFungi"/>
</dbReference>
<dbReference type="InterPro" id="IPR011856">
    <property type="entry name" value="tRNA_endonuc-like_dom_sf"/>
</dbReference>
<evidence type="ECO:0000313" key="4">
    <source>
        <dbReference type="EMBL" id="CCC71630.1"/>
    </source>
</evidence>
<dbReference type="InParanoid" id="G0VJF1"/>
<accession>G0VJF1</accession>
<organism evidence="4 5">
    <name type="scientific">Naumovozyma castellii</name>
    <name type="common">Yeast</name>
    <name type="synonym">Saccharomyces castellii</name>
    <dbReference type="NCBI Taxonomy" id="27288"/>
    <lineage>
        <taxon>Eukaryota</taxon>
        <taxon>Fungi</taxon>
        <taxon>Dikarya</taxon>
        <taxon>Ascomycota</taxon>
        <taxon>Saccharomycotina</taxon>
        <taxon>Saccharomycetes</taxon>
        <taxon>Saccharomycetales</taxon>
        <taxon>Saccharomycetaceae</taxon>
        <taxon>Naumovozyma</taxon>
    </lineage>
</organism>
<dbReference type="Gene3D" id="3.40.1350.10">
    <property type="match status" value="1"/>
</dbReference>
<dbReference type="PANTHER" id="PTHR28518:SF1">
    <property type="entry name" value="TRNA-SPLICING ENDONUCLEASE SUBUNIT SEN15"/>
    <property type="match status" value="1"/>
</dbReference>
<evidence type="ECO:0000256" key="2">
    <source>
        <dbReference type="ARBA" id="ARBA00022694"/>
    </source>
</evidence>
<dbReference type="OrthoDB" id="10002170at2759"/>
<dbReference type="KEGG" id="ncs:NCAS_0H03200"/>
<dbReference type="OMA" id="VYYFVYK"/>
<reference evidence="4 5" key="1">
    <citation type="journal article" date="2011" name="Proc. Natl. Acad. Sci. U.S.A.">
        <title>Evolutionary erosion of yeast sex chromosomes by mating-type switching accidents.</title>
        <authorList>
            <person name="Gordon J.L."/>
            <person name="Armisen D."/>
            <person name="Proux-Wera E."/>
            <person name="Oheigeartaigh S.S."/>
            <person name="Byrne K.P."/>
            <person name="Wolfe K.H."/>
        </authorList>
    </citation>
    <scope>NUCLEOTIDE SEQUENCE [LARGE SCALE GENOMIC DNA]</scope>
    <source>
        <strain evidence="5">ATCC 76901 / BCRC 22586 / CBS 4309 / NBRC 1992 / NRRL Y-12630</strain>
    </source>
</reference>
<dbReference type="RefSeq" id="XP_003677977.1">
    <property type="nucleotide sequence ID" value="XM_003677929.1"/>
</dbReference>
<dbReference type="Proteomes" id="UP000001640">
    <property type="component" value="Chromosome 8"/>
</dbReference>
<dbReference type="eggNOG" id="ENOG502SC4F">
    <property type="taxonomic scope" value="Eukaryota"/>
</dbReference>
<dbReference type="GO" id="GO:0000379">
    <property type="term" value="P:tRNA-type intron splice site recognition and cleavage"/>
    <property type="evidence" value="ECO:0007669"/>
    <property type="project" value="EnsemblFungi"/>
</dbReference>
<dbReference type="Pfam" id="PF09631">
    <property type="entry name" value="Sen15"/>
    <property type="match status" value="1"/>
</dbReference>
<keyword evidence="5" id="KW-1185">Reference proteome</keyword>
<dbReference type="FunCoup" id="G0VJF1">
    <property type="interactions" value="102"/>
</dbReference>
<dbReference type="InterPro" id="IPR036167">
    <property type="entry name" value="tRNA_intron_Endo_cat-like_sf"/>
</dbReference>
<dbReference type="PANTHER" id="PTHR28518">
    <property type="entry name" value="TRNA-SPLICING ENDONUCLEASE SUBUNIT SEN15"/>
    <property type="match status" value="1"/>
</dbReference>
<dbReference type="GO" id="GO:0000214">
    <property type="term" value="C:tRNA-intron endonuclease complex"/>
    <property type="evidence" value="ECO:0007669"/>
    <property type="project" value="EnsemblFungi"/>
</dbReference>
<dbReference type="STRING" id="1064592.G0VJF1"/>
<comment type="similarity">
    <text evidence="1">Belongs to the SEN15 family.</text>
</comment>
<feature type="domain" description="tRNA-splicing endonuclease subunit Sen15" evidence="3">
    <location>
        <begin position="13"/>
        <end position="129"/>
    </location>
</feature>
<dbReference type="EMBL" id="HE576759">
    <property type="protein sequence ID" value="CCC71630.1"/>
    <property type="molecule type" value="Genomic_DNA"/>
</dbReference>
<dbReference type="HOGENOM" id="CLU_083361_2_0_1"/>
<dbReference type="GeneID" id="96905307"/>
<dbReference type="InterPro" id="IPR018593">
    <property type="entry name" value="tRNA-endonuc_su_Sen15"/>
</dbReference>
<proteinExistence type="inferred from homology"/>
<gene>
    <name evidence="4" type="primary">NCAS0H03200</name>
    <name evidence="4" type="ordered locus">NCAS_0H03200</name>
</gene>
<evidence type="ECO:0000313" key="5">
    <source>
        <dbReference type="Proteomes" id="UP000001640"/>
    </source>
</evidence>
<dbReference type="InterPro" id="IPR042777">
    <property type="entry name" value="Sen15_fungi"/>
</dbReference>
<evidence type="ECO:0000256" key="1">
    <source>
        <dbReference type="ARBA" id="ARBA00006091"/>
    </source>
</evidence>
<name>G0VJF1_NAUCA</name>
<keyword evidence="2" id="KW-0819">tRNA processing</keyword>
<dbReference type="AlphaFoldDB" id="G0VJF1"/>
<protein>
    <recommendedName>
        <fullName evidence="3">tRNA-splicing endonuclease subunit Sen15 domain-containing protein</fullName>
    </recommendedName>
</protein>